<proteinExistence type="predicted"/>
<sequence>QIICQGCSYHRYPLKYRKDRPERVCDQCYASLGKRGRAVTSDSAVRAVSLAAWTDKTVVLGRSPPSQSRSPGGALSSVLHSITPSPGRKLKRVPAALKQVAGTEGSSMSGYLQRSKDNRKPWRRLWFVVKDKVLYTYAASEDVVAMESQPLLGFTVQGPTARDCSFQLFHKTTLFRAFRAEDSATALRWAEAIKAATVL</sequence>
<dbReference type="Pfam" id="PF00169">
    <property type="entry name" value="PH"/>
    <property type="match status" value="1"/>
</dbReference>
<dbReference type="InterPro" id="IPR011993">
    <property type="entry name" value="PH-like_dom_sf"/>
</dbReference>
<dbReference type="CDD" id="cd13237">
    <property type="entry name" value="PH2_FGD5_FGD6"/>
    <property type="match status" value="1"/>
</dbReference>
<dbReference type="AlphaFoldDB" id="S4RGC9"/>
<accession>S4RGC9</accession>
<evidence type="ECO:0000259" key="2">
    <source>
        <dbReference type="PROSITE" id="PS50003"/>
    </source>
</evidence>
<dbReference type="InterPro" id="IPR013083">
    <property type="entry name" value="Znf_RING/FYVE/PHD"/>
</dbReference>
<dbReference type="SUPFAM" id="SSF50729">
    <property type="entry name" value="PH domain-like"/>
    <property type="match status" value="1"/>
</dbReference>
<evidence type="ECO:0000256" key="1">
    <source>
        <dbReference type="SAM" id="MobiDB-lite"/>
    </source>
</evidence>
<dbReference type="PANTHER" id="PTHR12673">
    <property type="entry name" value="FACIOGENITAL DYSPLASIA PROTEIN"/>
    <property type="match status" value="1"/>
</dbReference>
<feature type="region of interest" description="Disordered" evidence="1">
    <location>
        <begin position="61"/>
        <end position="90"/>
    </location>
</feature>
<organism evidence="3">
    <name type="scientific">Petromyzon marinus</name>
    <name type="common">Sea lamprey</name>
    <dbReference type="NCBI Taxonomy" id="7757"/>
    <lineage>
        <taxon>Eukaryota</taxon>
        <taxon>Metazoa</taxon>
        <taxon>Chordata</taxon>
        <taxon>Craniata</taxon>
        <taxon>Vertebrata</taxon>
        <taxon>Cyclostomata</taxon>
        <taxon>Hyperoartia</taxon>
        <taxon>Petromyzontiformes</taxon>
        <taxon>Petromyzontidae</taxon>
        <taxon>Petromyzon</taxon>
    </lineage>
</organism>
<protein>
    <recommendedName>
        <fullName evidence="2">PH domain-containing protein</fullName>
    </recommendedName>
</protein>
<dbReference type="STRING" id="7757.ENSPMAP00000004261"/>
<reference evidence="3" key="2">
    <citation type="submission" date="2025-09" db="UniProtKB">
        <authorList>
            <consortium name="Ensembl"/>
        </authorList>
    </citation>
    <scope>IDENTIFICATION</scope>
</reference>
<dbReference type="Gene3D" id="3.30.40.10">
    <property type="entry name" value="Zinc/RING finger domain, C3HC4 (zinc finger)"/>
    <property type="match status" value="1"/>
</dbReference>
<feature type="domain" description="PH" evidence="2">
    <location>
        <begin position="105"/>
        <end position="198"/>
    </location>
</feature>
<dbReference type="HOGENOM" id="CLU_1290492_0_0_1"/>
<dbReference type="GO" id="GO:0005085">
    <property type="term" value="F:guanyl-nucleotide exchange factor activity"/>
    <property type="evidence" value="ECO:0007669"/>
    <property type="project" value="TreeGrafter"/>
</dbReference>
<name>S4RGC9_PETMA</name>
<dbReference type="GeneTree" id="ENSGT00940000156334"/>
<dbReference type="Ensembl" id="ENSPMAT00000004278.1">
    <property type="protein sequence ID" value="ENSPMAP00000004261.1"/>
    <property type="gene ID" value="ENSPMAG00000003916.1"/>
</dbReference>
<dbReference type="PROSITE" id="PS50003">
    <property type="entry name" value="PH_DOMAIN"/>
    <property type="match status" value="1"/>
</dbReference>
<reference evidence="3" key="1">
    <citation type="submission" date="2025-08" db="UniProtKB">
        <authorList>
            <consortium name="Ensembl"/>
        </authorList>
    </citation>
    <scope>IDENTIFICATION</scope>
</reference>
<evidence type="ECO:0000313" key="3">
    <source>
        <dbReference type="Ensembl" id="ENSPMAP00000004261.1"/>
    </source>
</evidence>
<dbReference type="InterPro" id="IPR051092">
    <property type="entry name" value="FYVE_RhoGEF_PH"/>
</dbReference>
<dbReference type="Gene3D" id="2.30.29.30">
    <property type="entry name" value="Pleckstrin-homology domain (PH domain)/Phosphotyrosine-binding domain (PTB)"/>
    <property type="match status" value="1"/>
</dbReference>
<dbReference type="GO" id="GO:0005737">
    <property type="term" value="C:cytoplasm"/>
    <property type="evidence" value="ECO:0007669"/>
    <property type="project" value="TreeGrafter"/>
</dbReference>
<dbReference type="PANTHER" id="PTHR12673:SF267">
    <property type="entry name" value="PROTEIN CBG10230"/>
    <property type="match status" value="1"/>
</dbReference>
<dbReference type="InterPro" id="IPR001849">
    <property type="entry name" value="PH_domain"/>
</dbReference>
<feature type="compositionally biased region" description="Low complexity" evidence="1">
    <location>
        <begin position="61"/>
        <end position="73"/>
    </location>
</feature>